<dbReference type="RefSeq" id="XP_028526913.1">
    <property type="nucleotide sequence ID" value="XM_028670130.1"/>
</dbReference>
<keyword evidence="3" id="KW-1185">Reference proteome</keyword>
<feature type="compositionally biased region" description="Basic and acidic residues" evidence="1">
    <location>
        <begin position="1463"/>
        <end position="1481"/>
    </location>
</feature>
<feature type="compositionally biased region" description="Basic and acidic residues" evidence="1">
    <location>
        <begin position="1206"/>
        <end position="1220"/>
    </location>
</feature>
<protein>
    <submittedName>
        <fullName evidence="2">Uncharacterized protein</fullName>
    </submittedName>
</protein>
<dbReference type="GeneID" id="39732326"/>
<dbReference type="Proteomes" id="UP000220797">
    <property type="component" value="Unassembled WGS sequence"/>
</dbReference>
<gene>
    <name evidence="2" type="ORF">PGAL8A_00379600</name>
</gene>
<organism evidence="2 3">
    <name type="scientific">Plasmodium gallinaceum</name>
    <dbReference type="NCBI Taxonomy" id="5849"/>
    <lineage>
        <taxon>Eukaryota</taxon>
        <taxon>Sar</taxon>
        <taxon>Alveolata</taxon>
        <taxon>Apicomplexa</taxon>
        <taxon>Aconoidasida</taxon>
        <taxon>Haemosporida</taxon>
        <taxon>Plasmodiidae</taxon>
        <taxon>Plasmodium</taxon>
        <taxon>Plasmodium (Haemamoeba)</taxon>
    </lineage>
</organism>
<dbReference type="OrthoDB" id="378331at2759"/>
<evidence type="ECO:0000313" key="3">
    <source>
        <dbReference type="Proteomes" id="UP000220797"/>
    </source>
</evidence>
<feature type="region of interest" description="Disordered" evidence="1">
    <location>
        <begin position="1193"/>
        <end position="1220"/>
    </location>
</feature>
<dbReference type="OMA" id="HISCCLL"/>
<accession>A0A1J1GP70</accession>
<dbReference type="EMBL" id="CVMV01000022">
    <property type="protein sequence ID" value="CRG94092.1"/>
    <property type="molecule type" value="Genomic_DNA"/>
</dbReference>
<evidence type="ECO:0000256" key="1">
    <source>
        <dbReference type="SAM" id="MobiDB-lite"/>
    </source>
</evidence>
<feature type="region of interest" description="Disordered" evidence="1">
    <location>
        <begin position="1442"/>
        <end position="1481"/>
    </location>
</feature>
<feature type="compositionally biased region" description="Low complexity" evidence="1">
    <location>
        <begin position="1442"/>
        <end position="1459"/>
    </location>
</feature>
<reference evidence="2" key="1">
    <citation type="submission" date="2015-04" db="EMBL/GenBank/DDBJ databases">
        <authorList>
            <consortium name="Pathogen Informatics"/>
        </authorList>
    </citation>
    <scope>NUCLEOTIDE SEQUENCE [LARGE SCALE GENOMIC DNA]</scope>
    <source>
        <strain evidence="2">8A</strain>
    </source>
</reference>
<comment type="caution">
    <text evidence="2">The sequence shown here is derived from an EMBL/GenBank/DDBJ whole genome shotgun (WGS) entry which is preliminary data.</text>
</comment>
<evidence type="ECO:0000313" key="2">
    <source>
        <dbReference type="EMBL" id="CRG94092.1"/>
    </source>
</evidence>
<dbReference type="VEuPathDB" id="PlasmoDB:PGAL8A_00379600"/>
<sequence length="1711" mass="203983">MMYLKNKLNMQNITNNHEKMNEPYIYIGNVDTENFLMKTSNKSKLQVKSEDSILNYKNNNIIQNNSYKNIYLLNKNIRKENEFLCKEINSKTQLINENTGNLINLNTKPHICQNMNANCINKNIQLNNSFNNNIAIIKDSKIKVSTQNKYAKNKINVLIKQSNSMKLNRDISEKKNYTIRKFSELYSENSKKEYGQKYFIYNNHSLYKLKNNENTLSNEYENTSIKFPKFFSLNTKQKMDDYSNVIRSSNCEKKNIFNKVDYKIYNKNINDLKNKDNFYLNNPISFIENNKYETCSKNTDNRYNTLQNYIRKKNSLNDIHKENLFIKQNVNSNQTFNNNNSFNDNINNNNEKLIHLKTISLSNILDNKYTNFNKNNNEKINFLHLNKNKKDVHDKKIVKSFSCKYFSLNKSFQSTNSENICKDNSNKLNLKFCNKLNSINKKDNKVILIPLSKNVNYVGETERHDKISNLVRLCSKTKNEDVYLKYNRKNIKQCENKIEKTYENEIGENGENEKKEKYEVKIKGNDKSEIKEICEYEIKDNNENKSILSCIEKIKIDQKNNEKRTKLDEGKLENNKCRLAETDTNNKKIELNSLQNINKTYCAYSINNHNFENSHKKNKAQINNDNINANNINNGVSSMQNNSELRENEKKKKMATKGNIIFKNDLSENHIIELLKILKKVKKIKNNNTNINEFILKEGVYEKIINYIMCNDNENINYSRPEELNIPKDEEKIVDKIFNKNVNYITNSNDYKYKMENYNLNEKMIHKENEFKNDDNNKKLTKNIKENVSSINKNNNLLGQNSKKDSEVTLEFINKVESCLNIIDLTFNELIHLNKIKDIFWYLYIKSRYFQKLSIVDFCEMLKDKIDEKINKNYFMEYVTSENFQNFSKSNFDNFENKMKILENLFHLLKSYPLDYDENKGCFYILHPHKNKMFKNSKYNIIKNKINHLKLTKQVRENFKNSFFFLDKIFIPKDAFFFVKDSEDIGLRDKANKIIYVHQALVNDLKEDINDKSIFENFYSSCPPFKSDYFRYIQKKRIHNKIRKIKEYILYYYEFKSVIDFFEALLEFNHEYKNYEKYNNSFLAFNLTKKIYEKYIKFKKRESNYSMQNTNQNDDNNIIYNKNESNVNFSVVKLSKKNDNNCSINSAGIKRINENNKNENSQFILRRCFSSDMNESNYVNLFLKFKKDKEKDFNEENNSDNNNIYERNESKTLNKNQHDKDIKSSEIFSKKKNFTESSNENNNIIDENSSIYSNFFNMVDTHKKVKEISFEMFKIFIENLGKIKKFPNFTSIDECFLGICFCDPDVPKHIFSQKKILPKKFNFNGFMNCMRYIPYITPDFPIPTCYFSSLYNNADIFNSRSDYINILKYKGKNSIKIQLRNKIILDIIKLFVLISWSFGANTGMFNESVGIPSDKTVDMVDSSYYINYRYCLKKNKINTNNNENSISSNSVSEYFSSSEESTENEKENDTTIKGESDNENNKNFKLKNEEIYNHLNTYKEYETSSKNLKHLYQYNTYNNTHDYNKNEKNDSFEQFFLKKKKKMSYKLIPKWHMCNDIFLSRLVSYDEIQISLQKIFPLFMIQTALIYMIHISCCLLNDEEWKHFFESPFTLYKKLTPEEIAMRYIKLKGYKFYKLSRIKLNKNIDIHHVFMNIPENMQCYEIYKLAINGENTSTGYLAEPFDIYHLMFVSKVFWYIFRYTDNFLILRSTLL</sequence>
<name>A0A1J1GP70_PLAGA</name>
<proteinExistence type="predicted"/>